<sequence>MDKPFIAIDTMDTFKTLKIASSEDNTSYIHYGTTEMPVFGTPEILWNQLCFIEDTGSIYVRGRLYADFDNILSKYDELNTKINDISDKLSAFNWWADQPGQTQG</sequence>
<dbReference type="Proteomes" id="UP001349343">
    <property type="component" value="Segment"/>
</dbReference>
<name>A0ABZ0Z1F5_9CAUD</name>
<keyword evidence="2" id="KW-1185">Reference proteome</keyword>
<evidence type="ECO:0000313" key="2">
    <source>
        <dbReference type="Proteomes" id="UP001349343"/>
    </source>
</evidence>
<protein>
    <submittedName>
        <fullName evidence="1">Uncharacterized protein</fullName>
    </submittedName>
</protein>
<accession>A0ABZ0Z1F5</accession>
<organism evidence="1 2">
    <name type="scientific">phage Lak_Megaphage_RVC_JS4_GC31</name>
    <dbReference type="NCBI Taxonomy" id="3109228"/>
    <lineage>
        <taxon>Viruses</taxon>
        <taxon>Duplodnaviria</taxon>
        <taxon>Heunggongvirae</taxon>
        <taxon>Uroviricota</taxon>
        <taxon>Caudoviricetes</taxon>
        <taxon>Caudoviricetes code 15 clade</taxon>
    </lineage>
</organism>
<reference evidence="1 2" key="1">
    <citation type="submission" date="2023-11" db="EMBL/GenBank/DDBJ databases">
        <authorList>
            <person name="Cook R."/>
            <person name="Crisci M."/>
            <person name="Pye H."/>
            <person name="Adriaenssens E."/>
            <person name="Santini J."/>
        </authorList>
    </citation>
    <scope>NUCLEOTIDE SEQUENCE [LARGE SCALE GENOMIC DNA]</scope>
    <source>
        <strain evidence="1">Lak_Megaphage_RVC_JS4_GC31</strain>
    </source>
</reference>
<evidence type="ECO:0000313" key="1">
    <source>
        <dbReference type="EMBL" id="WQJ52859.1"/>
    </source>
</evidence>
<dbReference type="EMBL" id="OR769222">
    <property type="protein sequence ID" value="WQJ52859.1"/>
    <property type="molecule type" value="Genomic_DNA"/>
</dbReference>
<proteinExistence type="predicted"/>